<dbReference type="EMBL" id="JAULJE010000006">
    <property type="protein sequence ID" value="KAK1342051.1"/>
    <property type="molecule type" value="Genomic_DNA"/>
</dbReference>
<proteinExistence type="predicted"/>
<dbReference type="Proteomes" id="UP001177744">
    <property type="component" value="Unassembled WGS sequence"/>
</dbReference>
<keyword evidence="3" id="KW-1185">Reference proteome</keyword>
<reference evidence="2" key="1">
    <citation type="submission" date="2023-06" db="EMBL/GenBank/DDBJ databases">
        <title>Reference genome for the Northern bat (Eptesicus nilssonii), a most northern bat species.</title>
        <authorList>
            <person name="Laine V.N."/>
            <person name="Pulliainen A.T."/>
            <person name="Lilley T.M."/>
        </authorList>
    </citation>
    <scope>NUCLEOTIDE SEQUENCE</scope>
    <source>
        <strain evidence="2">BLF_Eptnil</strain>
        <tissue evidence="2">Kidney</tissue>
    </source>
</reference>
<comment type="caution">
    <text evidence="2">The sequence shown here is derived from an EMBL/GenBank/DDBJ whole genome shotgun (WGS) entry which is preliminary data.</text>
</comment>
<protein>
    <submittedName>
        <fullName evidence="2">Uncharacterized protein</fullName>
    </submittedName>
</protein>
<accession>A0AA40I3M1</accession>
<gene>
    <name evidence="2" type="ORF">QTO34_016804</name>
</gene>
<dbReference type="AlphaFoldDB" id="A0AA40I3M1"/>
<organism evidence="2 3">
    <name type="scientific">Cnephaeus nilssonii</name>
    <name type="common">Northern bat</name>
    <name type="synonym">Eptesicus nilssonii</name>
    <dbReference type="NCBI Taxonomy" id="3371016"/>
    <lineage>
        <taxon>Eukaryota</taxon>
        <taxon>Metazoa</taxon>
        <taxon>Chordata</taxon>
        <taxon>Craniata</taxon>
        <taxon>Vertebrata</taxon>
        <taxon>Euteleostomi</taxon>
        <taxon>Mammalia</taxon>
        <taxon>Eutheria</taxon>
        <taxon>Laurasiatheria</taxon>
        <taxon>Chiroptera</taxon>
        <taxon>Yangochiroptera</taxon>
        <taxon>Vespertilionidae</taxon>
        <taxon>Cnephaeus</taxon>
    </lineage>
</organism>
<name>A0AA40I3M1_CNENI</name>
<feature type="compositionally biased region" description="Basic and acidic residues" evidence="1">
    <location>
        <begin position="76"/>
        <end position="88"/>
    </location>
</feature>
<evidence type="ECO:0000256" key="1">
    <source>
        <dbReference type="SAM" id="MobiDB-lite"/>
    </source>
</evidence>
<evidence type="ECO:0000313" key="3">
    <source>
        <dbReference type="Proteomes" id="UP001177744"/>
    </source>
</evidence>
<sequence length="142" mass="16192">MTENQLLCRYDAHCGQPTGPIGGRAGWPTAHGPYPWLPLPPISPTNLHRVGNVSGNNLDGKDDFDEQLRMQTLCRDTKDRDTQKDPGRETNCFRQQPDETPMSGTWRRRLGSPKSLKISLVHTWTIMPFLMMMVRPALLQMY</sequence>
<evidence type="ECO:0000313" key="2">
    <source>
        <dbReference type="EMBL" id="KAK1342051.1"/>
    </source>
</evidence>
<feature type="region of interest" description="Disordered" evidence="1">
    <location>
        <begin position="76"/>
        <end position="108"/>
    </location>
</feature>